<dbReference type="Pfam" id="PF09588">
    <property type="entry name" value="YqaJ"/>
    <property type="match status" value="1"/>
</dbReference>
<dbReference type="EMBL" id="JACKWZ010000008">
    <property type="protein sequence ID" value="KAF9423506.1"/>
    <property type="molecule type" value="Genomic_DNA"/>
</dbReference>
<evidence type="ECO:0000313" key="2">
    <source>
        <dbReference type="EMBL" id="KAF9423506.1"/>
    </source>
</evidence>
<dbReference type="GO" id="GO:0006281">
    <property type="term" value="P:DNA repair"/>
    <property type="evidence" value="ECO:0007669"/>
    <property type="project" value="UniProtKB-ARBA"/>
</dbReference>
<feature type="domain" description="YqaJ viral recombinase" evidence="1">
    <location>
        <begin position="253"/>
        <end position="380"/>
    </location>
</feature>
<dbReference type="Gene3D" id="3.90.320.10">
    <property type="match status" value="1"/>
</dbReference>
<dbReference type="Proteomes" id="UP000648187">
    <property type="component" value="Unassembled WGS sequence"/>
</dbReference>
<dbReference type="SUPFAM" id="SSF52980">
    <property type="entry name" value="Restriction endonuclease-like"/>
    <property type="match status" value="1"/>
</dbReference>
<comment type="caution">
    <text evidence="2">The sequence shown here is derived from an EMBL/GenBank/DDBJ whole genome shotgun (WGS) entry which is preliminary data.</text>
</comment>
<dbReference type="PANTHER" id="PTHR39953:SF1">
    <property type="entry name" value="RE54151P"/>
    <property type="match status" value="1"/>
</dbReference>
<name>A0A835LBG3_SPOEX</name>
<dbReference type="InterPro" id="IPR011604">
    <property type="entry name" value="PDDEXK-like_dom_sf"/>
</dbReference>
<reference evidence="2" key="1">
    <citation type="submission" date="2020-08" db="EMBL/GenBank/DDBJ databases">
        <title>Spodoptera exigua strain:BAW_Kor-Di-RS1 Genome sequencing and assembly.</title>
        <authorList>
            <person name="Kim J."/>
            <person name="Nam H.Y."/>
            <person name="Kwon M."/>
            <person name="Choi J.H."/>
            <person name="Cho S.R."/>
            <person name="Kim G.-H."/>
        </authorList>
    </citation>
    <scope>NUCLEOTIDE SEQUENCE</scope>
    <source>
        <strain evidence="2">BAW_Kor-Di-RS1</strain>
        <tissue evidence="2">Whole-body</tissue>
    </source>
</reference>
<dbReference type="PANTHER" id="PTHR39953">
    <property type="entry name" value="RE54151P"/>
    <property type="match status" value="1"/>
</dbReference>
<gene>
    <name evidence="2" type="ORF">HW555_001061</name>
</gene>
<accession>A0A835LBG3</accession>
<protein>
    <recommendedName>
        <fullName evidence="1">YqaJ viral recombinase domain-containing protein</fullName>
    </recommendedName>
</protein>
<proteinExistence type="predicted"/>
<dbReference type="InterPro" id="IPR011335">
    <property type="entry name" value="Restrct_endonuc-II-like"/>
</dbReference>
<evidence type="ECO:0000313" key="3">
    <source>
        <dbReference type="Proteomes" id="UP000648187"/>
    </source>
</evidence>
<keyword evidence="3" id="KW-1185">Reference proteome</keyword>
<organism evidence="2 3">
    <name type="scientific">Spodoptera exigua</name>
    <name type="common">Beet armyworm</name>
    <name type="synonym">Noctua fulgens</name>
    <dbReference type="NCBI Taxonomy" id="7107"/>
    <lineage>
        <taxon>Eukaryota</taxon>
        <taxon>Metazoa</taxon>
        <taxon>Ecdysozoa</taxon>
        <taxon>Arthropoda</taxon>
        <taxon>Hexapoda</taxon>
        <taxon>Insecta</taxon>
        <taxon>Pterygota</taxon>
        <taxon>Neoptera</taxon>
        <taxon>Endopterygota</taxon>
        <taxon>Lepidoptera</taxon>
        <taxon>Glossata</taxon>
        <taxon>Ditrysia</taxon>
        <taxon>Noctuoidea</taxon>
        <taxon>Noctuidae</taxon>
        <taxon>Amphipyrinae</taxon>
        <taxon>Spodoptera</taxon>
    </lineage>
</organism>
<dbReference type="CDD" id="cd22343">
    <property type="entry name" value="PDDEXK_lambda_exonuclease-like"/>
    <property type="match status" value="1"/>
</dbReference>
<dbReference type="InterPro" id="IPR019080">
    <property type="entry name" value="YqaJ_viral_recombinase"/>
</dbReference>
<evidence type="ECO:0000259" key="1">
    <source>
        <dbReference type="Pfam" id="PF09588"/>
    </source>
</evidence>
<sequence>MDFYVPKAVKMQVEKDFIKADSVNLPKVDSFMIANFFASNPDFCSAEFRNVKTTVSSRQSYGDDAIGYVQLKRDHTLCTVKCRICPEHKVRQTSYSVSMVIDEKEGVVKSVQCHDCPASLGGIRSEEPACTSTECYWKKSKLAKVGTTLKFTTVKQMKGNSSTDNKEFGDIILKSFFEESKKRNICSSQIIKHQPDYTMPEILQLSMHYLGINYKTENDTCDTFLSKIAPMFSKPNLDFVESQTRGQHKTPVWHELRYARITASKAFNVSRCKTTDGSLIALLMGAKVPNTPAMDRGRKLEGLVRKEVEKQYGKIEECGLIISRKFPMVAGSPDGILKKDVVVEIKCPTNEKTFANYICNGKITTKFAVQVLLQMYVSDLKKGLFCVADWDFEKNNKVHIIPIEYDETMSLTVYYAINMSVFMPKSYSKIPVFDD</sequence>
<dbReference type="AlphaFoldDB" id="A0A835LBG3"/>